<feature type="transmembrane region" description="Helical" evidence="8">
    <location>
        <begin position="6"/>
        <end position="25"/>
    </location>
</feature>
<evidence type="ECO:0000313" key="10">
    <source>
        <dbReference type="Proteomes" id="UP001501508"/>
    </source>
</evidence>
<evidence type="ECO:0000256" key="4">
    <source>
        <dbReference type="ARBA" id="ARBA00022692"/>
    </source>
</evidence>
<feature type="transmembrane region" description="Helical" evidence="8">
    <location>
        <begin position="310"/>
        <end position="332"/>
    </location>
</feature>
<sequence length="467" mass="50055">MLGLAIGCYMLVTLGVGLWASRFVANTRDFVLAGQRLPLILAASATFATWFGAESILGAPAEFLKHGVSGIIEDPFGAAMCLFLVGVFFARRFYQLGILTFCDYFRIRYGRAAEIGSALLIVPSYISWIAAQLIAMGILLKIVLGWSMPVAVVSSTLFVVVYTVWGGMWSITLTDFLQTLLIIAGLVTVAGVLYNKTASAGPLFASLPDGFFHFFPKGDLLGWARYGAAWITIGLGSIPQQDVFQRVMSARDAETSVKACLLSAFMYLTIALLPLYIALSGRLLYPELVVDGQMMIPDMVMRHLSLPVQVLFLGALMSAIMSTTSSAIMAPATIIGENIYKFFKPVTSDSELLAVIRAGIVGIAAVSVVMALGRDSIFELVAESSAFSLVSLFVPLTAGLYWKKATLAGCLLSMGGGLSVWLLAVYCETVYPPLLYGLFAAVLGMAAGAHLRLASKAVFARDEQSGL</sequence>
<feature type="transmembrane region" description="Helical" evidence="8">
    <location>
        <begin position="146"/>
        <end position="164"/>
    </location>
</feature>
<evidence type="ECO:0000256" key="7">
    <source>
        <dbReference type="RuleBase" id="RU362091"/>
    </source>
</evidence>
<evidence type="ECO:0000256" key="3">
    <source>
        <dbReference type="ARBA" id="ARBA00022448"/>
    </source>
</evidence>
<comment type="similarity">
    <text evidence="2 7">Belongs to the sodium:solute symporter (SSF) (TC 2.A.21) family.</text>
</comment>
<dbReference type="InterPro" id="IPR001734">
    <property type="entry name" value="Na/solute_symporter"/>
</dbReference>
<dbReference type="PANTHER" id="PTHR48086">
    <property type="entry name" value="SODIUM/PROLINE SYMPORTER-RELATED"/>
    <property type="match status" value="1"/>
</dbReference>
<keyword evidence="5 8" id="KW-1133">Transmembrane helix</keyword>
<gene>
    <name evidence="9" type="ORF">GCM10023091_38680</name>
</gene>
<feature type="transmembrane region" description="Helical" evidence="8">
    <location>
        <begin position="409"/>
        <end position="427"/>
    </location>
</feature>
<feature type="transmembrane region" description="Helical" evidence="8">
    <location>
        <begin position="433"/>
        <end position="451"/>
    </location>
</feature>
<dbReference type="InterPro" id="IPR050277">
    <property type="entry name" value="Sodium:Solute_Symporter"/>
</dbReference>
<protein>
    <submittedName>
        <fullName evidence="9">Sodium:solute symporter family protein</fullName>
    </submittedName>
</protein>
<feature type="transmembrane region" description="Helical" evidence="8">
    <location>
        <begin position="76"/>
        <end position="94"/>
    </location>
</feature>
<keyword evidence="6 8" id="KW-0472">Membrane</keyword>
<organism evidence="9 10">
    <name type="scientific">Ravibacter arvi</name>
    <dbReference type="NCBI Taxonomy" id="2051041"/>
    <lineage>
        <taxon>Bacteria</taxon>
        <taxon>Pseudomonadati</taxon>
        <taxon>Bacteroidota</taxon>
        <taxon>Cytophagia</taxon>
        <taxon>Cytophagales</taxon>
        <taxon>Spirosomataceae</taxon>
        <taxon>Ravibacter</taxon>
    </lineage>
</organism>
<feature type="transmembrane region" description="Helical" evidence="8">
    <location>
        <begin position="37"/>
        <end position="56"/>
    </location>
</feature>
<evidence type="ECO:0000256" key="5">
    <source>
        <dbReference type="ARBA" id="ARBA00022989"/>
    </source>
</evidence>
<dbReference type="PANTHER" id="PTHR48086:SF7">
    <property type="entry name" value="SODIUM-SOLUTE SYMPORTER-RELATED"/>
    <property type="match status" value="1"/>
</dbReference>
<dbReference type="PROSITE" id="PS50283">
    <property type="entry name" value="NA_SOLUT_SYMP_3"/>
    <property type="match status" value="1"/>
</dbReference>
<dbReference type="Pfam" id="PF00474">
    <property type="entry name" value="SSF"/>
    <property type="match status" value="1"/>
</dbReference>
<evidence type="ECO:0000256" key="6">
    <source>
        <dbReference type="ARBA" id="ARBA00023136"/>
    </source>
</evidence>
<comment type="subcellular location">
    <subcellularLocation>
        <location evidence="1">Membrane</location>
        <topology evidence="1">Multi-pass membrane protein</topology>
    </subcellularLocation>
</comment>
<feature type="transmembrane region" description="Helical" evidence="8">
    <location>
        <begin position="220"/>
        <end position="238"/>
    </location>
</feature>
<reference evidence="10" key="1">
    <citation type="journal article" date="2019" name="Int. J. Syst. Evol. Microbiol.">
        <title>The Global Catalogue of Microorganisms (GCM) 10K type strain sequencing project: providing services to taxonomists for standard genome sequencing and annotation.</title>
        <authorList>
            <consortium name="The Broad Institute Genomics Platform"/>
            <consortium name="The Broad Institute Genome Sequencing Center for Infectious Disease"/>
            <person name="Wu L."/>
            <person name="Ma J."/>
        </authorList>
    </citation>
    <scope>NUCLEOTIDE SEQUENCE [LARGE SCALE GENOMIC DNA]</scope>
    <source>
        <strain evidence="10">JCM 31920</strain>
    </source>
</reference>
<comment type="caution">
    <text evidence="9">The sequence shown here is derived from an EMBL/GenBank/DDBJ whole genome shotgun (WGS) entry which is preliminary data.</text>
</comment>
<evidence type="ECO:0000256" key="2">
    <source>
        <dbReference type="ARBA" id="ARBA00006434"/>
    </source>
</evidence>
<dbReference type="InterPro" id="IPR038377">
    <property type="entry name" value="Na/Glc_symporter_sf"/>
</dbReference>
<evidence type="ECO:0000256" key="8">
    <source>
        <dbReference type="SAM" id="Phobius"/>
    </source>
</evidence>
<accession>A0ABP8MBH7</accession>
<feature type="transmembrane region" description="Helical" evidence="8">
    <location>
        <begin position="385"/>
        <end position="402"/>
    </location>
</feature>
<proteinExistence type="inferred from homology"/>
<dbReference type="EMBL" id="BAABEY010000036">
    <property type="protein sequence ID" value="GAA4446110.1"/>
    <property type="molecule type" value="Genomic_DNA"/>
</dbReference>
<evidence type="ECO:0000256" key="1">
    <source>
        <dbReference type="ARBA" id="ARBA00004141"/>
    </source>
</evidence>
<feature type="transmembrane region" description="Helical" evidence="8">
    <location>
        <begin position="352"/>
        <end position="373"/>
    </location>
</feature>
<feature type="transmembrane region" description="Helical" evidence="8">
    <location>
        <begin position="115"/>
        <end position="140"/>
    </location>
</feature>
<name>A0ABP8MBH7_9BACT</name>
<dbReference type="CDD" id="cd11474">
    <property type="entry name" value="SLC5sbd_CHT"/>
    <property type="match status" value="1"/>
</dbReference>
<dbReference type="Proteomes" id="UP001501508">
    <property type="component" value="Unassembled WGS sequence"/>
</dbReference>
<evidence type="ECO:0000313" key="9">
    <source>
        <dbReference type="EMBL" id="GAA4446110.1"/>
    </source>
</evidence>
<feature type="transmembrane region" description="Helical" evidence="8">
    <location>
        <begin position="259"/>
        <end position="279"/>
    </location>
</feature>
<keyword evidence="10" id="KW-1185">Reference proteome</keyword>
<dbReference type="Gene3D" id="1.20.1730.10">
    <property type="entry name" value="Sodium/glucose cotransporter"/>
    <property type="match status" value="1"/>
</dbReference>
<feature type="transmembrane region" description="Helical" evidence="8">
    <location>
        <begin position="176"/>
        <end position="194"/>
    </location>
</feature>
<keyword evidence="4 8" id="KW-0812">Transmembrane</keyword>
<keyword evidence="3" id="KW-0813">Transport</keyword>